<name>A0AAV1LY63_9NEOP</name>
<sequence length="1402" mass="161520">MAIARETLILTHGHESPTERYFIGIWEKDKIKKRFIDYGLYLQVLELLDSSHCCCIDVSSLPVSKLYFDIDCIKCKAGACTGSSSPISQLKCLKNLCAQLTEIIGILIPEHWLTVGVKSGVGCGMHVTVDLYVDFAARHVIVSKMEGADLGYGYICDNPSNVLMPGGRGYDSLLNLKNLTTYNIQLEEAINGASIVVTSEQLNRRDHISVRIQNTSCSSDSIEWVMENNQVGGCVFLSSDSDQILIVSRVMIWERIKSFINLSDPKVAIIRFRNKAIPVKWFNHSTLVVSKAVVSQYQIKDHNSFACTQLAEMRLTRVDRDQDEIINSGCMDTEDVRQYCSIDAFMDDYSNWSLSKSAANPSKMVGFTEPKRYPYSADEIKWMKEFNFDSTGIYISNARRTQLLTCMEAMDLWWRREGMEVAAECVKFIALLRNTDGKKTKKRKLDPAQVSSTKDTITPPSWKELFNLAIKQNSITASISFIVRIARCTPEDACLLTMFVCGQVVRENPQIQFVLVRLATANTQLTNFMLTGYKECDWFYIYLMTQMSMNAMTLFNQLQSIDESLLERHVPLRNLMCKYVLNCSKAGDKIIYFDGERMQMSSHKILKKLALPWLKLPECECAYSYRCNYGIYNPYTRVMEANGPSLLELVWRVFGTPFDLMHPSIALYEYAFNCTLKIPSFIEYLQATTFYHTLVAPLWPVYESYPSTHEYYGKSNNSIEEFAVATFQTLLEDLTVVIQKQNVHSKIFTKHIMQYLNKLPHLRKLFLVMVAMVYTLNSKFNVAFDTPSMLISKLFGTDYWQCIGTKFHCSWNQKDNTVSKESRIDQSSITDDMVEYFLPEESNLEPRLEESTDMCNVALIRRLLNSETNHQEAIKGFQHSIMSQIKDLNMDMEDLIAPIFERPLNVVDKRHIESVSETLECFRQINIGPLFADDAESRLTGIDVSHQDINLFVLLVTSWFIRMGDDHRLNNTPIFEYINSYRKILYTELCSLADELVPHGKITCRTSDDLIPVFEEFDKSTELTTCPEYNNVFNVDTILEYYTAHLTDTERIAEKHKLVQYVSPESKTKIVSALMELIRSANYNMDLFLELIKLLGYCEYLGNPLRIGINLYGASGSGKTSLLGILSKTFNSTMNANLTSKQFKESTTGDNDPNARTIGLNFICHMNEENMVLVSRFKSYIDVGKLVTRDCHATEVIEFPIRAKVVFCTNEPVQVENATDDGFYQRYYPIPLSYTFKDYESGLDRLIRHRVENLIPSLYLGGQLLMNLHTSGRTVNFSEKLEFFSMHFCTPFFFNTLTHPIPKIQTCHVRDDYIKYFSRTNPLKLFSKHAHIEYHHVPISETRLQEILEKWWENNKNRIEHKFGSNSSFSKWLNKIDYFGKYRRNDQYFMRIMFSNSFDVNT</sequence>
<evidence type="ECO:0000313" key="3">
    <source>
        <dbReference type="Proteomes" id="UP001314205"/>
    </source>
</evidence>
<keyword evidence="3" id="KW-1185">Reference proteome</keyword>
<organism evidence="1 3">
    <name type="scientific">Parnassius mnemosyne</name>
    <name type="common">clouded apollo</name>
    <dbReference type="NCBI Taxonomy" id="213953"/>
    <lineage>
        <taxon>Eukaryota</taxon>
        <taxon>Metazoa</taxon>
        <taxon>Ecdysozoa</taxon>
        <taxon>Arthropoda</taxon>
        <taxon>Hexapoda</taxon>
        <taxon>Insecta</taxon>
        <taxon>Pterygota</taxon>
        <taxon>Neoptera</taxon>
        <taxon>Endopterygota</taxon>
        <taxon>Lepidoptera</taxon>
        <taxon>Glossata</taxon>
        <taxon>Ditrysia</taxon>
        <taxon>Papilionoidea</taxon>
        <taxon>Papilionidae</taxon>
        <taxon>Parnassiinae</taxon>
        <taxon>Parnassini</taxon>
        <taxon>Parnassius</taxon>
        <taxon>Driopa</taxon>
    </lineage>
</organism>
<dbReference type="Gene3D" id="3.40.50.300">
    <property type="entry name" value="P-loop containing nucleotide triphosphate hydrolases"/>
    <property type="match status" value="1"/>
</dbReference>
<dbReference type="InterPro" id="IPR027417">
    <property type="entry name" value="P-loop_NTPase"/>
</dbReference>
<evidence type="ECO:0008006" key="4">
    <source>
        <dbReference type="Google" id="ProtNLM"/>
    </source>
</evidence>
<reference evidence="1 3" key="1">
    <citation type="submission" date="2023-11" db="EMBL/GenBank/DDBJ databases">
        <authorList>
            <person name="Hedman E."/>
            <person name="Englund M."/>
            <person name="Stromberg M."/>
            <person name="Nyberg Akerstrom W."/>
            <person name="Nylinder S."/>
            <person name="Jareborg N."/>
            <person name="Kallberg Y."/>
            <person name="Kronander E."/>
        </authorList>
    </citation>
    <scope>NUCLEOTIDE SEQUENCE [LARGE SCALE GENOMIC DNA]</scope>
</reference>
<accession>A0AAV1LY63</accession>
<evidence type="ECO:0000313" key="2">
    <source>
        <dbReference type="EMBL" id="CAK1600385.1"/>
    </source>
</evidence>
<comment type="caution">
    <text evidence="1">The sequence shown here is derived from an EMBL/GenBank/DDBJ whole genome shotgun (WGS) entry which is preliminary data.</text>
</comment>
<dbReference type="EMBL" id="CAVLGL010000115">
    <property type="protein sequence ID" value="CAK1600380.1"/>
    <property type="molecule type" value="Genomic_DNA"/>
</dbReference>
<protein>
    <recommendedName>
        <fullName evidence="4">SF3 helicase domain-containing protein</fullName>
    </recommendedName>
</protein>
<evidence type="ECO:0000313" key="1">
    <source>
        <dbReference type="EMBL" id="CAK1600380.1"/>
    </source>
</evidence>
<dbReference type="Proteomes" id="UP001314205">
    <property type="component" value="Unassembled WGS sequence"/>
</dbReference>
<proteinExistence type="predicted"/>
<dbReference type="EMBL" id="CAVLGL010000115">
    <property type="protein sequence ID" value="CAK1600385.1"/>
    <property type="molecule type" value="Genomic_DNA"/>
</dbReference>
<gene>
    <name evidence="1" type="ORF">PARMNEM_LOCUS19150</name>
    <name evidence="2" type="ORF">PARMNEM_LOCUS19155</name>
</gene>